<evidence type="ECO:0000256" key="2">
    <source>
        <dbReference type="ARBA" id="ARBA00022630"/>
    </source>
</evidence>
<dbReference type="InterPro" id="IPR050315">
    <property type="entry name" value="FAD-oxidoreductase_2"/>
</dbReference>
<feature type="domain" description="FAD-dependent oxidoreductase 2 FAD-binding" evidence="5">
    <location>
        <begin position="68"/>
        <end position="192"/>
    </location>
</feature>
<sequence>MPRAEVRGRGLDYRNYTYAIFGGRSWAAGGRRVQVWDRRTTPWLRAEEYREEVVERICASSVEALAAKLVGKGLRDPGKFVETLREYNEAVRAHREENPDRTWDPAVKDGLSTQSSSRRLALAKSNWALPIDEAPFLAVKVTGGITFTFGGLAVDPETAAVISSTTAREIPGLYSVGEMLGGLFYGNYPGGSGLTSGVVFGRRAGRAAAKLVAGGGSGGQGAQWRARM</sequence>
<dbReference type="PANTHER" id="PTHR43400:SF7">
    <property type="entry name" value="FAD-DEPENDENT OXIDOREDUCTASE 2 FAD BINDING DOMAIN-CONTAINING PROTEIN"/>
    <property type="match status" value="1"/>
</dbReference>
<gene>
    <name evidence="6" type="ORF">Tdes44962_MAKER06730</name>
</gene>
<dbReference type="InterPro" id="IPR003953">
    <property type="entry name" value="FAD-dep_OxRdtase_2_FAD-bd"/>
</dbReference>
<keyword evidence="3" id="KW-0274">FAD</keyword>
<protein>
    <submittedName>
        <fullName evidence="6">Precorrin 3B synthase CobZ</fullName>
    </submittedName>
</protein>
<keyword evidence="2" id="KW-0285">Flavoprotein</keyword>
<reference evidence="6 7" key="1">
    <citation type="journal article" date="2018" name="IMA Fungus">
        <title>IMA Genome-F 10: Nine draft genome sequences of Claviceps purpurea s.lat., including C. arundinis, C. humidiphila, and C. cf. spartinae, pseudomolecules for the pitch canker pathogen Fusarium circinatum, draft genome of Davidsoniella eucalypti, Grosmannia galeiformis, Quambalaria eucalypti, and Teratosphaeria destructans.</title>
        <authorList>
            <person name="Wingfield B.D."/>
            <person name="Liu M."/>
            <person name="Nguyen H.D."/>
            <person name="Lane F.A."/>
            <person name="Morgan S.W."/>
            <person name="De Vos L."/>
            <person name="Wilken P.M."/>
            <person name="Duong T.A."/>
            <person name="Aylward J."/>
            <person name="Coetzee M.P."/>
            <person name="Dadej K."/>
            <person name="De Beer Z.W."/>
            <person name="Findlay W."/>
            <person name="Havenga M."/>
            <person name="Kolarik M."/>
            <person name="Menzies J.G."/>
            <person name="Naidoo K."/>
            <person name="Pochopski O."/>
            <person name="Shoukouhi P."/>
            <person name="Santana Q.C."/>
            <person name="Seifert K.A."/>
            <person name="Soal N."/>
            <person name="Steenkamp E.T."/>
            <person name="Tatham C.T."/>
            <person name="van der Nest M.A."/>
            <person name="Wingfield M.J."/>
        </authorList>
    </citation>
    <scope>NUCLEOTIDE SEQUENCE [LARGE SCALE GENOMIC DNA]</scope>
    <source>
        <strain evidence="6">CMW44962</strain>
    </source>
</reference>
<accession>A0A9W7W6Y9</accession>
<name>A0A9W7W6Y9_9PEZI</name>
<dbReference type="InterPro" id="IPR027477">
    <property type="entry name" value="Succ_DH/fumarate_Rdtase_cat_sf"/>
</dbReference>
<dbReference type="Gene3D" id="3.50.50.60">
    <property type="entry name" value="FAD/NAD(P)-binding domain"/>
    <property type="match status" value="1"/>
</dbReference>
<organism evidence="6 7">
    <name type="scientific">Teratosphaeria destructans</name>
    <dbReference type="NCBI Taxonomy" id="418781"/>
    <lineage>
        <taxon>Eukaryota</taxon>
        <taxon>Fungi</taxon>
        <taxon>Dikarya</taxon>
        <taxon>Ascomycota</taxon>
        <taxon>Pezizomycotina</taxon>
        <taxon>Dothideomycetes</taxon>
        <taxon>Dothideomycetidae</taxon>
        <taxon>Mycosphaerellales</taxon>
        <taxon>Teratosphaeriaceae</taxon>
        <taxon>Teratosphaeria</taxon>
    </lineage>
</organism>
<keyword evidence="4" id="KW-0560">Oxidoreductase</keyword>
<proteinExistence type="predicted"/>
<comment type="cofactor">
    <cofactor evidence="1">
        <name>FAD</name>
        <dbReference type="ChEBI" id="CHEBI:57692"/>
    </cofactor>
</comment>
<evidence type="ECO:0000313" key="6">
    <source>
        <dbReference type="EMBL" id="KAH9845372.1"/>
    </source>
</evidence>
<evidence type="ECO:0000259" key="5">
    <source>
        <dbReference type="Pfam" id="PF00890"/>
    </source>
</evidence>
<evidence type="ECO:0000256" key="4">
    <source>
        <dbReference type="ARBA" id="ARBA00023002"/>
    </source>
</evidence>
<dbReference type="Proteomes" id="UP001138500">
    <property type="component" value="Unassembled WGS sequence"/>
</dbReference>
<reference evidence="6 7" key="2">
    <citation type="journal article" date="2021" name="Curr. Genet.">
        <title>Genetic response to nitrogen starvation in the aggressive Eucalyptus foliar pathogen Teratosphaeria destructans.</title>
        <authorList>
            <person name="Havenga M."/>
            <person name="Wingfield B.D."/>
            <person name="Wingfield M.J."/>
            <person name="Dreyer L.L."/>
            <person name="Roets F."/>
            <person name="Aylward J."/>
        </authorList>
    </citation>
    <scope>NUCLEOTIDE SEQUENCE [LARGE SCALE GENOMIC DNA]</scope>
    <source>
        <strain evidence="6">CMW44962</strain>
    </source>
</reference>
<comment type="caution">
    <text evidence="6">The sequence shown here is derived from an EMBL/GenBank/DDBJ whole genome shotgun (WGS) entry which is preliminary data.</text>
</comment>
<dbReference type="Pfam" id="PF00890">
    <property type="entry name" value="FAD_binding_2"/>
    <property type="match status" value="1"/>
</dbReference>
<evidence type="ECO:0000313" key="7">
    <source>
        <dbReference type="Proteomes" id="UP001138500"/>
    </source>
</evidence>
<dbReference type="AlphaFoldDB" id="A0A9W7W6Y9"/>
<dbReference type="InterPro" id="IPR036188">
    <property type="entry name" value="FAD/NAD-bd_sf"/>
</dbReference>
<dbReference type="Gene3D" id="3.90.700.10">
    <property type="entry name" value="Succinate dehydrogenase/fumarate reductase flavoprotein, catalytic domain"/>
    <property type="match status" value="1"/>
</dbReference>
<evidence type="ECO:0000256" key="1">
    <source>
        <dbReference type="ARBA" id="ARBA00001974"/>
    </source>
</evidence>
<keyword evidence="7" id="KW-1185">Reference proteome</keyword>
<dbReference type="SUPFAM" id="SSF51905">
    <property type="entry name" value="FAD/NAD(P)-binding domain"/>
    <property type="match status" value="1"/>
</dbReference>
<dbReference type="OrthoDB" id="7777654at2759"/>
<evidence type="ECO:0000256" key="3">
    <source>
        <dbReference type="ARBA" id="ARBA00022827"/>
    </source>
</evidence>
<dbReference type="PANTHER" id="PTHR43400">
    <property type="entry name" value="FUMARATE REDUCTASE"/>
    <property type="match status" value="1"/>
</dbReference>
<dbReference type="GO" id="GO:0016491">
    <property type="term" value="F:oxidoreductase activity"/>
    <property type="evidence" value="ECO:0007669"/>
    <property type="project" value="UniProtKB-KW"/>
</dbReference>
<dbReference type="EMBL" id="RIBY02000091">
    <property type="protein sequence ID" value="KAH9845372.1"/>
    <property type="molecule type" value="Genomic_DNA"/>
</dbReference>
<dbReference type="SUPFAM" id="SSF56425">
    <property type="entry name" value="Succinate dehydrogenase/fumarate reductase flavoprotein, catalytic domain"/>
    <property type="match status" value="1"/>
</dbReference>